<dbReference type="Proteomes" id="UP001595596">
    <property type="component" value="Unassembled WGS sequence"/>
</dbReference>
<evidence type="ECO:0008006" key="3">
    <source>
        <dbReference type="Google" id="ProtNLM"/>
    </source>
</evidence>
<protein>
    <recommendedName>
        <fullName evidence="3">DUF1127 domain-containing protein</fullName>
    </recommendedName>
</protein>
<sequence length="73" mass="8198">MTLATIPAARELRAPLDELIKTHGLLRVSLALLRAALRRGGKPPPPVDTLPDHLLRDIGIEPQQRSPRHWDLR</sequence>
<gene>
    <name evidence="1" type="ORF">ACFOMP_19115</name>
</gene>
<reference evidence="2" key="1">
    <citation type="journal article" date="2019" name="Int. J. Syst. Evol. Microbiol.">
        <title>The Global Catalogue of Microorganisms (GCM) 10K type strain sequencing project: providing services to taxonomists for standard genome sequencing and annotation.</title>
        <authorList>
            <consortium name="The Broad Institute Genomics Platform"/>
            <consortium name="The Broad Institute Genome Sequencing Center for Infectious Disease"/>
            <person name="Wu L."/>
            <person name="Ma J."/>
        </authorList>
    </citation>
    <scope>NUCLEOTIDE SEQUENCE [LARGE SCALE GENOMIC DNA]</scope>
    <source>
        <strain evidence="2">VKM B-3226</strain>
    </source>
</reference>
<comment type="caution">
    <text evidence="1">The sequence shown here is derived from an EMBL/GenBank/DDBJ whole genome shotgun (WGS) entry which is preliminary data.</text>
</comment>
<dbReference type="EMBL" id="JBHRXE010000064">
    <property type="protein sequence ID" value="MFC3571563.1"/>
    <property type="molecule type" value="Genomic_DNA"/>
</dbReference>
<accession>A0ABV7S380</accession>
<evidence type="ECO:0000313" key="1">
    <source>
        <dbReference type="EMBL" id="MFC3571563.1"/>
    </source>
</evidence>
<name>A0ABV7S380_9RHOB</name>
<evidence type="ECO:0000313" key="2">
    <source>
        <dbReference type="Proteomes" id="UP001595596"/>
    </source>
</evidence>
<keyword evidence="2" id="KW-1185">Reference proteome</keyword>
<organism evidence="1 2">
    <name type="scientific">Paracoccus simplex</name>
    <dbReference type="NCBI Taxonomy" id="2086346"/>
    <lineage>
        <taxon>Bacteria</taxon>
        <taxon>Pseudomonadati</taxon>
        <taxon>Pseudomonadota</taxon>
        <taxon>Alphaproteobacteria</taxon>
        <taxon>Rhodobacterales</taxon>
        <taxon>Paracoccaceae</taxon>
        <taxon>Paracoccus</taxon>
    </lineage>
</organism>
<dbReference type="RefSeq" id="WP_379033524.1">
    <property type="nucleotide sequence ID" value="NZ_JBHRXE010000064.1"/>
</dbReference>
<proteinExistence type="predicted"/>